<keyword evidence="4 9" id="KW-0460">Magnesium</keyword>
<feature type="non-terminal residue" evidence="12">
    <location>
        <position position="625"/>
    </location>
</feature>
<dbReference type="Gene3D" id="1.20.58.340">
    <property type="entry name" value="Magnesium transport protein CorA, transmembrane region"/>
    <property type="match status" value="1"/>
</dbReference>
<dbReference type="VEuPathDB" id="ToxoDB:CSUI_007512"/>
<keyword evidence="2 9" id="KW-0813">Transport</keyword>
<dbReference type="InterPro" id="IPR039204">
    <property type="entry name" value="MRS2-like"/>
</dbReference>
<evidence type="ECO:0000256" key="7">
    <source>
        <dbReference type="ARBA" id="ARBA00023065"/>
    </source>
</evidence>
<feature type="transmembrane region" description="Helical" evidence="9">
    <location>
        <begin position="594"/>
        <end position="615"/>
    </location>
</feature>
<keyword evidence="7 9" id="KW-0406">Ion transport</keyword>
<accession>A0A2C6KPW7</accession>
<evidence type="ECO:0000256" key="8">
    <source>
        <dbReference type="ARBA" id="ARBA00023136"/>
    </source>
</evidence>
<feature type="compositionally biased region" description="Low complexity" evidence="11">
    <location>
        <begin position="183"/>
        <end position="193"/>
    </location>
</feature>
<protein>
    <recommendedName>
        <fullName evidence="9">Magnesium transporter</fullName>
    </recommendedName>
</protein>
<feature type="compositionally biased region" description="Acidic residues" evidence="11">
    <location>
        <begin position="208"/>
        <end position="217"/>
    </location>
</feature>
<proteinExistence type="inferred from homology"/>
<gene>
    <name evidence="12" type="ORF">CSUI_007512</name>
</gene>
<feature type="region of interest" description="Disordered" evidence="11">
    <location>
        <begin position="183"/>
        <end position="319"/>
    </location>
</feature>
<organism evidence="12 13">
    <name type="scientific">Cystoisospora suis</name>
    <dbReference type="NCBI Taxonomy" id="483139"/>
    <lineage>
        <taxon>Eukaryota</taxon>
        <taxon>Sar</taxon>
        <taxon>Alveolata</taxon>
        <taxon>Apicomplexa</taxon>
        <taxon>Conoidasida</taxon>
        <taxon>Coccidia</taxon>
        <taxon>Eucoccidiorida</taxon>
        <taxon>Eimeriorina</taxon>
        <taxon>Sarcocystidae</taxon>
        <taxon>Cystoisospora</taxon>
    </lineage>
</organism>
<comment type="caution">
    <text evidence="12">The sequence shown here is derived from an EMBL/GenBank/DDBJ whole genome shotgun (WGS) entry which is preliminary data.</text>
</comment>
<evidence type="ECO:0000256" key="3">
    <source>
        <dbReference type="ARBA" id="ARBA00022692"/>
    </source>
</evidence>
<comment type="subcellular location">
    <subcellularLocation>
        <location evidence="1">Membrane</location>
        <topology evidence="1">Multi-pass membrane protein</topology>
    </subcellularLocation>
    <subcellularLocation>
        <location evidence="9">Mitochondrion inner membrane</location>
        <topology evidence="9">Multi-pass membrane protein</topology>
    </subcellularLocation>
</comment>
<feature type="compositionally biased region" description="Acidic residues" evidence="11">
    <location>
        <begin position="301"/>
        <end position="313"/>
    </location>
</feature>
<dbReference type="GO" id="GO:0015095">
    <property type="term" value="F:magnesium ion transmembrane transporter activity"/>
    <property type="evidence" value="ECO:0007669"/>
    <property type="project" value="TreeGrafter"/>
</dbReference>
<reference evidence="12 13" key="1">
    <citation type="journal article" date="2017" name="Int. J. Parasitol.">
        <title>The genome of the protozoan parasite Cystoisospora suis and a reverse vaccinology approach to identify vaccine candidates.</title>
        <authorList>
            <person name="Palmieri N."/>
            <person name="Shrestha A."/>
            <person name="Ruttkowski B."/>
            <person name="Beck T."/>
            <person name="Vogl C."/>
            <person name="Tomley F."/>
            <person name="Blake D.P."/>
            <person name="Joachim A."/>
        </authorList>
    </citation>
    <scope>NUCLEOTIDE SEQUENCE [LARGE SCALE GENOMIC DNA]</scope>
    <source>
        <strain evidence="12 13">Wien I</strain>
    </source>
</reference>
<dbReference type="GeneID" id="94430868"/>
<evidence type="ECO:0000256" key="1">
    <source>
        <dbReference type="ARBA" id="ARBA00004141"/>
    </source>
</evidence>
<sequence>LVHCHNRRGVVEECAAGALKLRDLRQVVGRCAVQRPSIEVRRNCILVNLPCVKSIILSNRVLLLPKSDSSLTEISQSNLYSYLSRYSCLKERRDLEGEREIKSHSHGPSPSRGAKTRSDPSQPNCRVSSPSSSSSSFLSLSFLPRYSPVSTIFSSASSSCSPSSTSAWKVPFSSSSASCAFASPPCSSSSSSSRSMRQRLLDHGSTREEDEEEEEEARESRRREGQKERERKEERREEEDEQTPSACSEGFFARWISSSKRREQEAERNEEHFLDQRMKERQRREEKERRYQQPRNCRREEEEENELADEEEEGIRGGEEEGMRCSHYYCIGVDAREEYEQEGLIRKLLKISKERQEAHHSHKRTTETAATTRDKRKKQWQEDEDEEEKDGERVSTTTGGGSEGPFEFAVLEAMLVFVCDALARELEPIVIAAASLLRLIHEQPSSTKKLRKVGELRRRLDCVKDKTRGVDQALRELLDTDEDLRRLEVSRFWRVNEKDSWERPSRNANAEDVEILLECYEQEIDALLKSIIRTDEALDDGLQLMELHLASIRNSFLKSEIALDVIGVVFAGIAAFAGVFGMNIKSGLEEEENTFWLISFVLLSLSLLTVLLTGGGKEEEVDLAP</sequence>
<evidence type="ECO:0000256" key="6">
    <source>
        <dbReference type="ARBA" id="ARBA00022989"/>
    </source>
</evidence>
<keyword evidence="3 9" id="KW-0812">Transmembrane</keyword>
<evidence type="ECO:0000256" key="10">
    <source>
        <dbReference type="SAM" id="Coils"/>
    </source>
</evidence>
<dbReference type="AlphaFoldDB" id="A0A2C6KPW7"/>
<keyword evidence="9" id="KW-0496">Mitochondrion</keyword>
<feature type="region of interest" description="Disordered" evidence="11">
    <location>
        <begin position="354"/>
        <end position="403"/>
    </location>
</feature>
<dbReference type="Proteomes" id="UP000221165">
    <property type="component" value="Unassembled WGS sequence"/>
</dbReference>
<dbReference type="Pfam" id="PF22099">
    <property type="entry name" value="MRS2-like"/>
    <property type="match status" value="2"/>
</dbReference>
<feature type="transmembrane region" description="Helical" evidence="9">
    <location>
        <begin position="561"/>
        <end position="582"/>
    </location>
</feature>
<feature type="compositionally biased region" description="Basic and acidic residues" evidence="11">
    <location>
        <begin position="218"/>
        <end position="235"/>
    </location>
</feature>
<feature type="non-terminal residue" evidence="12">
    <location>
        <position position="1"/>
    </location>
</feature>
<dbReference type="RefSeq" id="XP_067920364.1">
    <property type="nucleotide sequence ID" value="XM_068067657.1"/>
</dbReference>
<comment type="similarity">
    <text evidence="9">Belongs to the CorA metal ion transporter (MIT) (TC 1.A.35) family.</text>
</comment>
<evidence type="ECO:0000256" key="9">
    <source>
        <dbReference type="RuleBase" id="RU366042"/>
    </source>
</evidence>
<dbReference type="CDD" id="cd12823">
    <property type="entry name" value="Mrs2_Mfm1p-like"/>
    <property type="match status" value="1"/>
</dbReference>
<dbReference type="OrthoDB" id="10251508at2759"/>
<keyword evidence="9" id="KW-0999">Mitochondrion inner membrane</keyword>
<keyword evidence="8 9" id="KW-0472">Membrane</keyword>
<dbReference type="GO" id="GO:0005743">
    <property type="term" value="C:mitochondrial inner membrane"/>
    <property type="evidence" value="ECO:0007669"/>
    <property type="project" value="UniProtKB-SubCell"/>
</dbReference>
<keyword evidence="5" id="KW-0809">Transit peptide</keyword>
<evidence type="ECO:0000256" key="11">
    <source>
        <dbReference type="SAM" id="MobiDB-lite"/>
    </source>
</evidence>
<evidence type="ECO:0000256" key="2">
    <source>
        <dbReference type="ARBA" id="ARBA00022448"/>
    </source>
</evidence>
<dbReference type="Gene3D" id="2.40.128.330">
    <property type="match status" value="1"/>
</dbReference>
<dbReference type="PANTHER" id="PTHR13890">
    <property type="entry name" value="RNA SPLICING PROTEIN MRS2, MITOCHONDRIAL"/>
    <property type="match status" value="1"/>
</dbReference>
<evidence type="ECO:0000313" key="12">
    <source>
        <dbReference type="EMBL" id="PHJ18658.1"/>
    </source>
</evidence>
<keyword evidence="6 9" id="KW-1133">Transmembrane helix</keyword>
<dbReference type="PANTHER" id="PTHR13890:SF0">
    <property type="entry name" value="MAGNESIUM TRANSPORTER MRS2 HOMOLOG, MITOCHONDRIAL"/>
    <property type="match status" value="1"/>
</dbReference>
<evidence type="ECO:0000256" key="4">
    <source>
        <dbReference type="ARBA" id="ARBA00022842"/>
    </source>
</evidence>
<keyword evidence="10" id="KW-0175">Coiled coil</keyword>
<feature type="coiled-coil region" evidence="10">
    <location>
        <begin position="470"/>
        <end position="530"/>
    </location>
</feature>
<feature type="region of interest" description="Disordered" evidence="11">
    <location>
        <begin position="97"/>
        <end position="136"/>
    </location>
</feature>
<keyword evidence="13" id="KW-1185">Reference proteome</keyword>
<dbReference type="EMBL" id="MIGC01003966">
    <property type="protein sequence ID" value="PHJ18658.1"/>
    <property type="molecule type" value="Genomic_DNA"/>
</dbReference>
<evidence type="ECO:0000313" key="13">
    <source>
        <dbReference type="Proteomes" id="UP000221165"/>
    </source>
</evidence>
<feature type="compositionally biased region" description="Basic and acidic residues" evidence="11">
    <location>
        <begin position="260"/>
        <end position="291"/>
    </location>
</feature>
<name>A0A2C6KPW7_9APIC</name>
<evidence type="ECO:0000256" key="5">
    <source>
        <dbReference type="ARBA" id="ARBA00022946"/>
    </source>
</evidence>